<dbReference type="OrthoDB" id="591126at2759"/>
<keyword evidence="2" id="KW-1185">Reference proteome</keyword>
<organism evidence="1 2">
    <name type="scientific">Miscanthus lutarioriparius</name>
    <dbReference type="NCBI Taxonomy" id="422564"/>
    <lineage>
        <taxon>Eukaryota</taxon>
        <taxon>Viridiplantae</taxon>
        <taxon>Streptophyta</taxon>
        <taxon>Embryophyta</taxon>
        <taxon>Tracheophyta</taxon>
        <taxon>Spermatophyta</taxon>
        <taxon>Magnoliopsida</taxon>
        <taxon>Liliopsida</taxon>
        <taxon>Poales</taxon>
        <taxon>Poaceae</taxon>
        <taxon>PACMAD clade</taxon>
        <taxon>Panicoideae</taxon>
        <taxon>Andropogonodae</taxon>
        <taxon>Andropogoneae</taxon>
        <taxon>Saccharinae</taxon>
        <taxon>Miscanthus</taxon>
    </lineage>
</organism>
<gene>
    <name evidence="1" type="ORF">NCGR_LOCUS28815</name>
</gene>
<dbReference type="Proteomes" id="UP000604825">
    <property type="component" value="Unassembled WGS sequence"/>
</dbReference>
<name>A0A811PPP9_9POAL</name>
<dbReference type="AlphaFoldDB" id="A0A811PPP9"/>
<dbReference type="PANTHER" id="PTHR33511">
    <property type="entry name" value="OS06G0632400 PROTEIN"/>
    <property type="match status" value="1"/>
</dbReference>
<dbReference type="EMBL" id="CAJGYO010000007">
    <property type="protein sequence ID" value="CAD6243929.1"/>
    <property type="molecule type" value="Genomic_DNA"/>
</dbReference>
<comment type="caution">
    <text evidence="1">The sequence shown here is derived from an EMBL/GenBank/DDBJ whole genome shotgun (WGS) entry which is preliminary data.</text>
</comment>
<reference evidence="1" key="1">
    <citation type="submission" date="2020-10" db="EMBL/GenBank/DDBJ databases">
        <authorList>
            <person name="Han B."/>
            <person name="Lu T."/>
            <person name="Zhao Q."/>
            <person name="Huang X."/>
            <person name="Zhao Y."/>
        </authorList>
    </citation>
    <scope>NUCLEOTIDE SEQUENCE</scope>
</reference>
<proteinExistence type="predicted"/>
<protein>
    <submittedName>
        <fullName evidence="1">Uncharacterized protein</fullName>
    </submittedName>
</protein>
<evidence type="ECO:0000313" key="1">
    <source>
        <dbReference type="EMBL" id="CAD6243929.1"/>
    </source>
</evidence>
<evidence type="ECO:0000313" key="2">
    <source>
        <dbReference type="Proteomes" id="UP000604825"/>
    </source>
</evidence>
<sequence>MGGKSFFCPIFSFLRKSRRYDDDMSDWDGRAGYVRKVRSSDEDYGGWWVGERDVDRKASDFINNFHQKKFTRTRGRSVPFMQQQRKTNILETDSLELVSLRKNRDKYRSEVTAIIRDIEEMISTMPPAKIIHT</sequence>
<accession>A0A811PPP9</accession>